<dbReference type="EMBL" id="FNYO01000196">
    <property type="protein sequence ID" value="SEJ58666.1"/>
    <property type="molecule type" value="Genomic_DNA"/>
</dbReference>
<dbReference type="STRING" id="170623.SAMN04244579_04864"/>
<gene>
    <name evidence="1" type="ORF">SAMN04244579_04864</name>
</gene>
<sequence>MPNPVRTTYTPDQLSAGDFPIVRDVVVIGADQVLSQGAVLGKVTASGEYVLSLAAATDGSEDPVAILDAAIDTTGAAADGLVRLTGQVLGSQLTLGTGHTLVGVKTTLRPLSLFVR</sequence>
<dbReference type="InterPro" id="IPR004195">
    <property type="entry name" value="Head_decoration_D"/>
</dbReference>
<dbReference type="Gene3D" id="2.40.300.10">
    <property type="entry name" value="Head decoration protein D"/>
    <property type="match status" value="1"/>
</dbReference>
<dbReference type="Pfam" id="PF02924">
    <property type="entry name" value="HDPD"/>
    <property type="match status" value="1"/>
</dbReference>
<evidence type="ECO:0000313" key="1">
    <source>
        <dbReference type="EMBL" id="SEJ58666.1"/>
    </source>
</evidence>
<evidence type="ECO:0000313" key="2">
    <source>
        <dbReference type="Proteomes" id="UP000199005"/>
    </source>
</evidence>
<dbReference type="AlphaFoldDB" id="A0A1H7A190"/>
<proteinExistence type="predicted"/>
<name>A0A1H7A190_9GAMM</name>
<reference evidence="1 2" key="1">
    <citation type="submission" date="2016-10" db="EMBL/GenBank/DDBJ databases">
        <authorList>
            <person name="de Groot N.N."/>
        </authorList>
    </citation>
    <scope>NUCLEOTIDE SEQUENCE [LARGE SCALE GENOMIC DNA]</scope>
    <source>
        <strain evidence="1 2">DSM 1041</strain>
    </source>
</reference>
<organism evidence="1 2">
    <name type="scientific">Azotobacter beijerinckii</name>
    <dbReference type="NCBI Taxonomy" id="170623"/>
    <lineage>
        <taxon>Bacteria</taxon>
        <taxon>Pseudomonadati</taxon>
        <taxon>Pseudomonadota</taxon>
        <taxon>Gammaproteobacteria</taxon>
        <taxon>Pseudomonadales</taxon>
        <taxon>Pseudomonadaceae</taxon>
        <taxon>Azotobacter</taxon>
    </lineage>
</organism>
<dbReference type="RefSeq" id="WP_090903312.1">
    <property type="nucleotide sequence ID" value="NZ_FNYO01000196.1"/>
</dbReference>
<accession>A0A1H7A190</accession>
<dbReference type="Proteomes" id="UP000199005">
    <property type="component" value="Unassembled WGS sequence"/>
</dbReference>
<protein>
    <submittedName>
        <fullName evidence="1">Bacteriophage lambda head decoration protein D</fullName>
    </submittedName>
</protein>